<evidence type="ECO:0000256" key="1">
    <source>
        <dbReference type="SAM" id="MobiDB-lite"/>
    </source>
</evidence>
<reference evidence="2 3" key="1">
    <citation type="submission" date="2019-11" db="EMBL/GenBank/DDBJ databases">
        <authorList>
            <person name="He Y."/>
        </authorList>
    </citation>
    <scope>NUCLEOTIDE SEQUENCE [LARGE SCALE GENOMIC DNA]</scope>
    <source>
        <strain evidence="2 3">SCSIO 58843</strain>
    </source>
</reference>
<evidence type="ECO:0000313" key="3">
    <source>
        <dbReference type="Proteomes" id="UP000334019"/>
    </source>
</evidence>
<gene>
    <name evidence="2" type="ORF">GH723_13115</name>
</gene>
<name>A0A5Q2RLZ8_9ACTN</name>
<proteinExistence type="predicted"/>
<evidence type="ECO:0000313" key="2">
    <source>
        <dbReference type="EMBL" id="QGG95962.1"/>
    </source>
</evidence>
<dbReference type="EMBL" id="CP045851">
    <property type="protein sequence ID" value="QGG95962.1"/>
    <property type="molecule type" value="Genomic_DNA"/>
</dbReference>
<protein>
    <submittedName>
        <fullName evidence="2">Uncharacterized protein</fullName>
    </submittedName>
</protein>
<dbReference type="RefSeq" id="WP_153760068.1">
    <property type="nucleotide sequence ID" value="NZ_CP045851.1"/>
</dbReference>
<feature type="region of interest" description="Disordered" evidence="1">
    <location>
        <begin position="1"/>
        <end position="21"/>
    </location>
</feature>
<dbReference type="Proteomes" id="UP000334019">
    <property type="component" value="Chromosome"/>
</dbReference>
<sequence>MAPTTRSRPRRADGAHSDASSVRFAHAARSLGEAARGRGLVVPAFRSPPRLVDVDRTIRRRRDGGATVSVRLRGRPWPAVLGDMVEGVVVANGLTGADAMRVRTALWEAVDGEVGADAA</sequence>
<dbReference type="KEGG" id="atq:GH723_13115"/>
<organism evidence="2 3">
    <name type="scientific">Actinomarinicola tropica</name>
    <dbReference type="NCBI Taxonomy" id="2789776"/>
    <lineage>
        <taxon>Bacteria</taxon>
        <taxon>Bacillati</taxon>
        <taxon>Actinomycetota</taxon>
        <taxon>Acidimicrobiia</taxon>
        <taxon>Acidimicrobiales</taxon>
        <taxon>Iamiaceae</taxon>
        <taxon>Actinomarinicola</taxon>
    </lineage>
</organism>
<keyword evidence="3" id="KW-1185">Reference proteome</keyword>
<dbReference type="AlphaFoldDB" id="A0A5Q2RLZ8"/>
<accession>A0A5Q2RLZ8</accession>